<evidence type="ECO:0000256" key="9">
    <source>
        <dbReference type="PROSITE-ProRule" id="PRU10125"/>
    </source>
</evidence>
<keyword evidence="4 8" id="KW-0028">Amino-acid biosynthesis</keyword>
<keyword evidence="5 8" id="KW-0457">Lysine biosynthesis</keyword>
<comment type="caution">
    <text evidence="10">The sequence shown here is derived from an EMBL/GenBank/DDBJ whole genome shotgun (WGS) entry which is preliminary data.</text>
</comment>
<evidence type="ECO:0000256" key="6">
    <source>
        <dbReference type="ARBA" id="ARBA00023235"/>
    </source>
</evidence>
<reference evidence="11" key="1">
    <citation type="journal article" date="2019" name="Int. J. Syst. Evol. Microbiol.">
        <title>The Global Catalogue of Microorganisms (GCM) 10K type strain sequencing project: providing services to taxonomists for standard genome sequencing and annotation.</title>
        <authorList>
            <consortium name="The Broad Institute Genomics Platform"/>
            <consortium name="The Broad Institute Genome Sequencing Center for Infectious Disease"/>
            <person name="Wu L."/>
            <person name="Ma J."/>
        </authorList>
    </citation>
    <scope>NUCLEOTIDE SEQUENCE [LARGE SCALE GENOMIC DNA]</scope>
    <source>
        <strain evidence="11">DT28</strain>
    </source>
</reference>
<dbReference type="InterPro" id="IPR018510">
    <property type="entry name" value="DAP_epimerase_AS"/>
</dbReference>
<organism evidence="10 11">
    <name type="scientific">Rheinheimera marina</name>
    <dbReference type="NCBI Taxonomy" id="1774958"/>
    <lineage>
        <taxon>Bacteria</taxon>
        <taxon>Pseudomonadati</taxon>
        <taxon>Pseudomonadota</taxon>
        <taxon>Gammaproteobacteria</taxon>
        <taxon>Chromatiales</taxon>
        <taxon>Chromatiaceae</taxon>
        <taxon>Rheinheimera</taxon>
    </lineage>
</organism>
<evidence type="ECO:0000313" key="10">
    <source>
        <dbReference type="EMBL" id="MFC4657026.1"/>
    </source>
</evidence>
<dbReference type="NCBIfam" id="TIGR00652">
    <property type="entry name" value="DapF"/>
    <property type="match status" value="1"/>
</dbReference>
<feature type="binding site" evidence="8">
    <location>
        <position position="24"/>
    </location>
    <ligand>
        <name>substrate</name>
    </ligand>
</feature>
<feature type="binding site" evidence="8">
    <location>
        <begin position="221"/>
        <end position="222"/>
    </location>
    <ligand>
        <name>substrate</name>
    </ligand>
</feature>
<dbReference type="PANTHER" id="PTHR31689">
    <property type="entry name" value="DIAMINOPIMELATE EPIMERASE, CHLOROPLASTIC"/>
    <property type="match status" value="1"/>
</dbReference>
<feature type="binding site" evidence="8">
    <location>
        <position position="57"/>
    </location>
    <ligand>
        <name>substrate</name>
    </ligand>
</feature>
<feature type="binding site" evidence="8">
    <location>
        <position position="170"/>
    </location>
    <ligand>
        <name>substrate</name>
    </ligand>
</feature>
<comment type="pathway">
    <text evidence="1 8">Amino-acid biosynthesis; L-lysine biosynthesis via DAP pathway; DL-2,6-diaminopimelate from LL-2,6-diaminopimelate: step 1/1.</text>
</comment>
<evidence type="ECO:0000256" key="1">
    <source>
        <dbReference type="ARBA" id="ARBA00005196"/>
    </source>
</evidence>
<feature type="binding site" evidence="8">
    <location>
        <begin position="87"/>
        <end position="88"/>
    </location>
    <ligand>
        <name>substrate</name>
    </ligand>
</feature>
<evidence type="ECO:0000256" key="5">
    <source>
        <dbReference type="ARBA" id="ARBA00023154"/>
    </source>
</evidence>
<name>A0ABV9JRY0_9GAMM</name>
<keyword evidence="11" id="KW-1185">Reference proteome</keyword>
<dbReference type="Gene3D" id="3.10.310.10">
    <property type="entry name" value="Diaminopimelate Epimerase, Chain A, domain 1"/>
    <property type="match status" value="2"/>
</dbReference>
<keyword evidence="6 8" id="KW-0413">Isomerase</keyword>
<dbReference type="GO" id="GO:0008837">
    <property type="term" value="F:diaminopimelate epimerase activity"/>
    <property type="evidence" value="ECO:0007669"/>
    <property type="project" value="UniProtKB-EC"/>
</dbReference>
<feature type="active site" description="Proton donor" evidence="8">
    <location>
        <position position="86"/>
    </location>
</feature>
<evidence type="ECO:0000313" key="11">
    <source>
        <dbReference type="Proteomes" id="UP001595962"/>
    </source>
</evidence>
<feature type="site" description="Could be important to modulate the pK values of the two catalytic cysteine residues" evidence="8">
    <location>
        <position position="172"/>
    </location>
</feature>
<feature type="binding site" evidence="8">
    <location>
        <position position="77"/>
    </location>
    <ligand>
        <name>substrate</name>
    </ligand>
</feature>
<feature type="site" description="Could be important to modulate the pK values of the two catalytic cysteine residues" evidence="8">
    <location>
        <position position="221"/>
    </location>
</feature>
<evidence type="ECO:0000256" key="2">
    <source>
        <dbReference type="ARBA" id="ARBA00010219"/>
    </source>
</evidence>
<dbReference type="PROSITE" id="PS01326">
    <property type="entry name" value="DAP_EPIMERASE"/>
    <property type="match status" value="1"/>
</dbReference>
<protein>
    <recommendedName>
        <fullName evidence="3 8">Diaminopimelate epimerase</fullName>
        <shortName evidence="8">DAP epimerase</shortName>
        <ecNumber evidence="3 8">5.1.1.7</ecNumber>
    </recommendedName>
    <alternativeName>
        <fullName evidence="8">PLP-independent amino acid racemase</fullName>
    </alternativeName>
</protein>
<evidence type="ECO:0000256" key="8">
    <source>
        <dbReference type="HAMAP-Rule" id="MF_00197"/>
    </source>
</evidence>
<dbReference type="EC" id="5.1.1.7" evidence="3 8"/>
<dbReference type="PANTHER" id="PTHR31689:SF0">
    <property type="entry name" value="DIAMINOPIMELATE EPIMERASE"/>
    <property type="match status" value="1"/>
</dbReference>
<dbReference type="RefSeq" id="WP_377336659.1">
    <property type="nucleotide sequence ID" value="NZ_JBHSGB010000020.1"/>
</dbReference>
<dbReference type="Proteomes" id="UP001595962">
    <property type="component" value="Unassembled WGS sequence"/>
</dbReference>
<feature type="active site" description="Proton acceptor" evidence="8">
    <location>
        <position position="230"/>
    </location>
</feature>
<evidence type="ECO:0000256" key="7">
    <source>
        <dbReference type="ARBA" id="ARBA00051712"/>
    </source>
</evidence>
<sequence length="287" mass="31795">MHDTRSRDKNRTLLHFSKMHGLGNDFMVVDAVSQNVFLTKEQIKQLADRNFGIGFDQLLMVEPPYDPDLDFHYRIFNADGSEVEQCGNGARCFARFVRLKGLTNKHKINVSTKSGKITLYIEQDGQVTVNMGVPQFEPARVPFKAQKQELNYLLHAADATTLCGVVSMGNPHAVILVDDVQTAPVKQWGPVFENHERFPERANIGFMQVLNPGHVKLRVWERGAGETLACGTGACAAAVVGQMQKKLGGQVRVDLPGGSLQIRWQGPGQPVKMTGPAEHVFDGQLYL</sequence>
<keyword evidence="8" id="KW-0963">Cytoplasm</keyword>
<dbReference type="InterPro" id="IPR001653">
    <property type="entry name" value="DAP_epimerase_DapF"/>
</dbReference>
<feature type="site" description="Important for dimerization" evidence="8">
    <location>
        <position position="281"/>
    </location>
</feature>
<feature type="binding site" evidence="8">
    <location>
        <begin position="231"/>
        <end position="232"/>
    </location>
    <ligand>
        <name>substrate</name>
    </ligand>
</feature>
<evidence type="ECO:0000256" key="3">
    <source>
        <dbReference type="ARBA" id="ARBA00013080"/>
    </source>
</evidence>
<gene>
    <name evidence="8 10" type="primary">dapF</name>
    <name evidence="10" type="ORF">ACFO3I_18595</name>
</gene>
<comment type="catalytic activity">
    <reaction evidence="7 8">
        <text>(2S,6S)-2,6-diaminopimelate = meso-2,6-diaminopimelate</text>
        <dbReference type="Rhea" id="RHEA:15393"/>
        <dbReference type="ChEBI" id="CHEBI:57609"/>
        <dbReference type="ChEBI" id="CHEBI:57791"/>
        <dbReference type="EC" id="5.1.1.7"/>
    </reaction>
</comment>
<dbReference type="Pfam" id="PF01678">
    <property type="entry name" value="DAP_epimerase"/>
    <property type="match status" value="2"/>
</dbReference>
<comment type="subunit">
    <text evidence="8">Homodimer.</text>
</comment>
<dbReference type="EMBL" id="JBHSGB010000020">
    <property type="protein sequence ID" value="MFC4657026.1"/>
    <property type="molecule type" value="Genomic_DNA"/>
</dbReference>
<accession>A0ABV9JRY0</accession>
<evidence type="ECO:0000256" key="4">
    <source>
        <dbReference type="ARBA" id="ARBA00022605"/>
    </source>
</evidence>
<dbReference type="SUPFAM" id="SSF54506">
    <property type="entry name" value="Diaminopimelate epimerase-like"/>
    <property type="match status" value="1"/>
</dbReference>
<comment type="subcellular location">
    <subcellularLocation>
        <location evidence="8">Cytoplasm</location>
    </subcellularLocation>
</comment>
<comment type="function">
    <text evidence="8">Catalyzes the stereoinversion of LL-2,6-diaminopimelate (L,L-DAP) to meso-diaminopimelate (meso-DAP), a precursor of L-lysine and an essential component of the bacterial peptidoglycan.</text>
</comment>
<comment type="similarity">
    <text evidence="2 8">Belongs to the diaminopimelate epimerase family.</text>
</comment>
<dbReference type="HAMAP" id="MF_00197">
    <property type="entry name" value="DAP_epimerase"/>
    <property type="match status" value="1"/>
</dbReference>
<proteinExistence type="inferred from homology"/>
<feature type="active site" evidence="9">
    <location>
        <position position="86"/>
    </location>
</feature>
<feature type="binding site" evidence="8">
    <location>
        <position position="203"/>
    </location>
    <ligand>
        <name>substrate</name>
    </ligand>
</feature>